<protein>
    <submittedName>
        <fullName evidence="3">Leucine-rich repeat-containing 20</fullName>
    </submittedName>
</protein>
<name>A0A803K2E4_XENTR</name>
<reference evidence="3" key="1">
    <citation type="journal article" date="2010" name="Science">
        <title>The genome of the Western clawed frog Xenopus tropicalis.</title>
        <authorList>
            <person name="Hellsten U."/>
            <person name="Harland R.M."/>
            <person name="Gilchrist M.J."/>
            <person name="Hendrix D."/>
            <person name="Jurka J."/>
            <person name="Kapitonov V."/>
            <person name="Ovcharenko I."/>
            <person name="Putnam N.H."/>
            <person name="Shu S."/>
            <person name="Taher L."/>
            <person name="Blitz I.L."/>
            <person name="Blumberg B."/>
            <person name="Dichmann D.S."/>
            <person name="Dubchak I."/>
            <person name="Amaya E."/>
            <person name="Detter J.C."/>
            <person name="Fletcher R."/>
            <person name="Gerhard D.S."/>
            <person name="Goodstein D."/>
            <person name="Graves T."/>
            <person name="Grigoriev I.V."/>
            <person name="Grimwood J."/>
            <person name="Kawashima T."/>
            <person name="Lindquist E."/>
            <person name="Lucas S.M."/>
            <person name="Mead P.E."/>
            <person name="Mitros T."/>
            <person name="Ogino H."/>
            <person name="Ohta Y."/>
            <person name="Poliakov A.V."/>
            <person name="Pollet N."/>
            <person name="Robert J."/>
            <person name="Salamov A."/>
            <person name="Sater A.K."/>
            <person name="Schmutz J."/>
            <person name="Terry A."/>
            <person name="Vize P.D."/>
            <person name="Warren W.C."/>
            <person name="Wells D."/>
            <person name="Wills A."/>
            <person name="Wilson R.K."/>
            <person name="Zimmerman L.B."/>
            <person name="Zorn A.M."/>
            <person name="Grainger R."/>
            <person name="Grammer T."/>
            <person name="Khokha M.K."/>
            <person name="Richardson P.M."/>
            <person name="Rokhsar D.S."/>
        </authorList>
    </citation>
    <scope>NUCLEOTIDE SEQUENCE [LARGE SCALE GENOMIC DNA]</scope>
    <source>
        <strain evidence="3">Nigerian</strain>
    </source>
</reference>
<evidence type="ECO:0000256" key="1">
    <source>
        <dbReference type="ARBA" id="ARBA00022614"/>
    </source>
</evidence>
<proteinExistence type="predicted"/>
<dbReference type="PANTHER" id="PTHR48051:SF1">
    <property type="entry name" value="RAS SUPPRESSOR PROTEIN 1"/>
    <property type="match status" value="1"/>
</dbReference>
<dbReference type="GeneTree" id="ENSGT00730000111199"/>
<dbReference type="Pfam" id="PF13855">
    <property type="entry name" value="LRR_8"/>
    <property type="match status" value="1"/>
</dbReference>
<reference evidence="3" key="2">
    <citation type="submission" date="2021-03" db="UniProtKB">
        <authorList>
            <consortium name="Ensembl"/>
        </authorList>
    </citation>
    <scope>IDENTIFICATION</scope>
</reference>
<accession>A0A803K2E4</accession>
<dbReference type="InterPro" id="IPR050216">
    <property type="entry name" value="LRR_domain-containing"/>
</dbReference>
<keyword evidence="1" id="KW-0433">Leucine-rich repeat</keyword>
<dbReference type="PANTHER" id="PTHR48051">
    <property type="match status" value="1"/>
</dbReference>
<gene>
    <name evidence="3" type="primary">lrrc20</name>
</gene>
<dbReference type="Ensembl" id="ENSXETT00000109157">
    <property type="protein sequence ID" value="ENSXETP00000114478"/>
    <property type="gene ID" value="ENSXETG00000025653"/>
</dbReference>
<dbReference type="Bgee" id="ENSXETG00000025653">
    <property type="expression patterns" value="Expressed in skeletal muscle tissue and 17 other cell types or tissues"/>
</dbReference>
<evidence type="ECO:0000313" key="3">
    <source>
        <dbReference type="Ensembl" id="ENSXETP00000114478"/>
    </source>
</evidence>
<dbReference type="Gene3D" id="3.80.10.10">
    <property type="entry name" value="Ribonuclease Inhibitor"/>
    <property type="match status" value="1"/>
</dbReference>
<dbReference type="FunCoup" id="A0A803K2E4">
    <property type="interactions" value="123"/>
</dbReference>
<dbReference type="InParanoid" id="A0A803K2E4"/>
<evidence type="ECO:0000256" key="2">
    <source>
        <dbReference type="ARBA" id="ARBA00022737"/>
    </source>
</evidence>
<organism evidence="3">
    <name type="scientific">Xenopus tropicalis</name>
    <name type="common">Western clawed frog</name>
    <name type="synonym">Silurana tropicalis</name>
    <dbReference type="NCBI Taxonomy" id="8364"/>
    <lineage>
        <taxon>Eukaryota</taxon>
        <taxon>Metazoa</taxon>
        <taxon>Chordata</taxon>
        <taxon>Craniata</taxon>
        <taxon>Vertebrata</taxon>
        <taxon>Euteleostomi</taxon>
        <taxon>Amphibia</taxon>
        <taxon>Batrachia</taxon>
        <taxon>Anura</taxon>
        <taxon>Pipoidea</taxon>
        <taxon>Pipidae</taxon>
        <taxon>Xenopodinae</taxon>
        <taxon>Xenopus</taxon>
        <taxon>Silurana</taxon>
    </lineage>
</organism>
<dbReference type="Xenbase" id="XB-GENE-953925">
    <property type="gene designation" value="lrrc20"/>
</dbReference>
<keyword evidence="2" id="KW-0677">Repeat</keyword>
<dbReference type="SUPFAM" id="SSF52058">
    <property type="entry name" value="L domain-like"/>
    <property type="match status" value="1"/>
</dbReference>
<dbReference type="InterPro" id="IPR032675">
    <property type="entry name" value="LRR_dom_sf"/>
</dbReference>
<dbReference type="InterPro" id="IPR001611">
    <property type="entry name" value="Leu-rich_rpt"/>
</dbReference>
<dbReference type="AlphaFoldDB" id="A0A803K2E4"/>
<sequence length="208" mass="23309">MAEAVAQVARRVNEVVESGGNHLDLSDCSLNAFPIGLYVVLKPVAQNIHSINLANNEIKALTSKFFNTFTYVKGLEYQCNYRINNIEQSTHFHILPVHPSSALKNTKLKLLHWELNLAGNTLQRLPDEVNTLIQLKSINLSKNKIQDFPGNLLDIKTLEIINLEDNQITDVPVDKLSCMPSLQSVNLKANPINKDSLELLGIKFELLI</sequence>